<keyword evidence="1" id="KW-0812">Transmembrane</keyword>
<feature type="transmembrane region" description="Helical" evidence="1">
    <location>
        <begin position="266"/>
        <end position="290"/>
    </location>
</feature>
<keyword evidence="1" id="KW-0472">Membrane</keyword>
<comment type="caution">
    <text evidence="2">The sequence shown here is derived from an EMBL/GenBank/DDBJ whole genome shotgun (WGS) entry which is preliminary data.</text>
</comment>
<reference evidence="2 3" key="1">
    <citation type="submission" date="2021-06" db="EMBL/GenBank/DDBJ databases">
        <title>Caerostris extrusa draft genome.</title>
        <authorList>
            <person name="Kono N."/>
            <person name="Arakawa K."/>
        </authorList>
    </citation>
    <scope>NUCLEOTIDE SEQUENCE [LARGE SCALE GENOMIC DNA]</scope>
</reference>
<evidence type="ECO:0000256" key="1">
    <source>
        <dbReference type="SAM" id="Phobius"/>
    </source>
</evidence>
<keyword evidence="1" id="KW-1133">Transmembrane helix</keyword>
<sequence>MDLCLKLRFRHFRDMEKVIPDLAHYFRKKKKHFVAKGVGINSIPNLYTNFVMIRDMQNVVLDLAHYLEKNTLPPRVWVKQYSCLIYQFCNDQRHAECYARFGALFQKKILCRQGCGLNIIPIQQQYSYPIFQFCNDQRHAECYTRFGALFQKKNTCRQWCGLKQCSFPTTVFLSYIPICNDQRHAVYYTRFGPLLKKPLCRQGCGLNCIPIQQQYSYPIFHFVMIARMGLCFQLRFRHAEWGYQILCIISEKNSLSPRVGAKQHCYLNFAMMVILMAGMGLISVEVHYFALNYFQMILLPIDGKEWVCAFS</sequence>
<accession>A0AAV4NKG4</accession>
<keyword evidence="3" id="KW-1185">Reference proteome</keyword>
<name>A0AAV4NKG4_CAEEX</name>
<organism evidence="2 3">
    <name type="scientific">Caerostris extrusa</name>
    <name type="common">Bark spider</name>
    <name type="synonym">Caerostris bankana</name>
    <dbReference type="NCBI Taxonomy" id="172846"/>
    <lineage>
        <taxon>Eukaryota</taxon>
        <taxon>Metazoa</taxon>
        <taxon>Ecdysozoa</taxon>
        <taxon>Arthropoda</taxon>
        <taxon>Chelicerata</taxon>
        <taxon>Arachnida</taxon>
        <taxon>Araneae</taxon>
        <taxon>Araneomorphae</taxon>
        <taxon>Entelegynae</taxon>
        <taxon>Araneoidea</taxon>
        <taxon>Araneidae</taxon>
        <taxon>Caerostris</taxon>
    </lineage>
</organism>
<gene>
    <name evidence="2" type="ORF">CEXT_658921</name>
</gene>
<dbReference type="EMBL" id="BPLR01020920">
    <property type="protein sequence ID" value="GIX83984.1"/>
    <property type="molecule type" value="Genomic_DNA"/>
</dbReference>
<proteinExistence type="predicted"/>
<evidence type="ECO:0000313" key="3">
    <source>
        <dbReference type="Proteomes" id="UP001054945"/>
    </source>
</evidence>
<dbReference type="AlphaFoldDB" id="A0AAV4NKG4"/>
<evidence type="ECO:0000313" key="2">
    <source>
        <dbReference type="EMBL" id="GIX83984.1"/>
    </source>
</evidence>
<dbReference type="Proteomes" id="UP001054945">
    <property type="component" value="Unassembled WGS sequence"/>
</dbReference>
<protein>
    <submittedName>
        <fullName evidence="2">Uncharacterized protein</fullName>
    </submittedName>
</protein>